<evidence type="ECO:0000256" key="1">
    <source>
        <dbReference type="ARBA" id="ARBA00023125"/>
    </source>
</evidence>
<evidence type="ECO:0000313" key="6">
    <source>
        <dbReference type="Proteomes" id="UP000020773"/>
    </source>
</evidence>
<dbReference type="InterPro" id="IPR025269">
    <property type="entry name" value="SAM-like_dom"/>
</dbReference>
<protein>
    <submittedName>
        <fullName evidence="5">Phage integrase family protein</fullName>
    </submittedName>
</protein>
<dbReference type="Gene3D" id="1.10.443.10">
    <property type="entry name" value="Intergrase catalytic core"/>
    <property type="match status" value="1"/>
</dbReference>
<dbReference type="InterPro" id="IPR035386">
    <property type="entry name" value="Arm-DNA-bind_5"/>
</dbReference>
<proteinExistence type="predicted"/>
<accession>A0A015U174</accession>
<dbReference type="EMBL" id="JGDB01000172">
    <property type="protein sequence ID" value="EXY90449.1"/>
    <property type="molecule type" value="Genomic_DNA"/>
</dbReference>
<evidence type="ECO:0000259" key="3">
    <source>
        <dbReference type="Pfam" id="PF13102"/>
    </source>
</evidence>
<dbReference type="InterPro" id="IPR010998">
    <property type="entry name" value="Integrase_recombinase_N"/>
</dbReference>
<dbReference type="PATRIC" id="fig|1339316.3.peg.2723"/>
<evidence type="ECO:0000313" key="5">
    <source>
        <dbReference type="EMBL" id="EXY90449.1"/>
    </source>
</evidence>
<gene>
    <name evidence="5" type="ORF">M125_2848</name>
</gene>
<sequence length="414" mass="48788">MASIKLYFDKRVNRKDGKFPLKINVTHKRQQALINLGVLLSPDQWDSTKGKVINGPNKSFLNGYISQRVHCAETELLNLRIAGKLDLMTGKQFKEHLQRILLRGKLEEKQEETGCSFVQYYTRFVEGKKNPQTKAVYQYTLDRICRFVDVPDKFRFEDVTYAWLKSFEIHLSETSKVNSISIHMRNIRAVFNDALNTETISCYPFRRFKIKQEATAKRALTPEELVTLRDYPCEEHQKQYVDIFMLIFYLVGINTVDLCRLEKIRNGRIEYRRAKTKKIYNIKVEPEAAEIIERYKGSKYLLNILERYKNYKDYAHRLNENLQEIGSVELVEKVINGKRRRVKKRFPLFPELTVYWARHTWATIAHKIGVSKDVISLALGHEFGCKTTSIYIDYDMEKVDKANRQVLDYLENLK</sequence>
<dbReference type="SUPFAM" id="SSF56349">
    <property type="entry name" value="DNA breaking-rejoining enzymes"/>
    <property type="match status" value="1"/>
</dbReference>
<dbReference type="InterPro" id="IPR011010">
    <property type="entry name" value="DNA_brk_join_enz"/>
</dbReference>
<dbReference type="Pfam" id="PF13102">
    <property type="entry name" value="Phage_int_SAM_5"/>
    <property type="match status" value="1"/>
</dbReference>
<keyword evidence="1" id="KW-0238">DNA-binding</keyword>
<dbReference type="AlphaFoldDB" id="A0A015U174"/>
<dbReference type="InterPro" id="IPR013762">
    <property type="entry name" value="Integrase-like_cat_sf"/>
</dbReference>
<comment type="caution">
    <text evidence="5">The sequence shown here is derived from an EMBL/GenBank/DDBJ whole genome shotgun (WGS) entry which is preliminary data.</text>
</comment>
<evidence type="ECO:0000259" key="4">
    <source>
        <dbReference type="Pfam" id="PF17293"/>
    </source>
</evidence>
<dbReference type="Proteomes" id="UP000020773">
    <property type="component" value="Unassembled WGS sequence"/>
</dbReference>
<dbReference type="Pfam" id="PF17293">
    <property type="entry name" value="Arm-DNA-bind_5"/>
    <property type="match status" value="1"/>
</dbReference>
<dbReference type="GO" id="GO:0003677">
    <property type="term" value="F:DNA binding"/>
    <property type="evidence" value="ECO:0007669"/>
    <property type="project" value="UniProtKB-KW"/>
</dbReference>
<dbReference type="SMR" id="A0A015U174"/>
<dbReference type="Gene3D" id="1.10.150.130">
    <property type="match status" value="1"/>
</dbReference>
<keyword evidence="2" id="KW-0233">DNA recombination</keyword>
<dbReference type="GO" id="GO:0006310">
    <property type="term" value="P:DNA recombination"/>
    <property type="evidence" value="ECO:0007669"/>
    <property type="project" value="UniProtKB-KW"/>
</dbReference>
<evidence type="ECO:0000256" key="2">
    <source>
        <dbReference type="ARBA" id="ARBA00023172"/>
    </source>
</evidence>
<feature type="domain" description="Phage integrase SAM-like" evidence="3">
    <location>
        <begin position="117"/>
        <end position="210"/>
    </location>
</feature>
<feature type="domain" description="Arm DNA-binding" evidence="4">
    <location>
        <begin position="7"/>
        <end position="85"/>
    </location>
</feature>
<organism evidence="5 6">
    <name type="scientific">Bacteroides fragilis str. 3998T(B)3</name>
    <dbReference type="NCBI Taxonomy" id="1339316"/>
    <lineage>
        <taxon>Bacteria</taxon>
        <taxon>Pseudomonadati</taxon>
        <taxon>Bacteroidota</taxon>
        <taxon>Bacteroidia</taxon>
        <taxon>Bacteroidales</taxon>
        <taxon>Bacteroidaceae</taxon>
        <taxon>Bacteroides</taxon>
    </lineage>
</organism>
<dbReference type="GO" id="GO:0015074">
    <property type="term" value="P:DNA integration"/>
    <property type="evidence" value="ECO:0007669"/>
    <property type="project" value="InterPro"/>
</dbReference>
<name>A0A015U174_BACFG</name>
<reference evidence="5 6" key="1">
    <citation type="submission" date="2014-02" db="EMBL/GenBank/DDBJ databases">
        <authorList>
            <person name="Sears C."/>
            <person name="Carroll K."/>
            <person name="Sack B.R."/>
            <person name="Qadri F."/>
            <person name="Myers L.L."/>
            <person name="Chung G.-T."/>
            <person name="Escheverria P."/>
            <person name="Fraser C.M."/>
            <person name="Sadzewicz L."/>
            <person name="Shefchek K.A."/>
            <person name="Tallon L."/>
            <person name="Das S.P."/>
            <person name="Daugherty S."/>
            <person name="Mongodin E.F."/>
        </authorList>
    </citation>
    <scope>NUCLEOTIDE SEQUENCE [LARGE SCALE GENOMIC DNA]</scope>
    <source>
        <strain evidence="6">3998T(B)3</strain>
    </source>
</reference>